<evidence type="ECO:0000313" key="15">
    <source>
        <dbReference type="Proteomes" id="UP000426027"/>
    </source>
</evidence>
<evidence type="ECO:0000256" key="1">
    <source>
        <dbReference type="ARBA" id="ARBA00004571"/>
    </source>
</evidence>
<dbReference type="GO" id="GO:0015344">
    <property type="term" value="F:siderophore uptake transmembrane transporter activity"/>
    <property type="evidence" value="ECO:0007669"/>
    <property type="project" value="TreeGrafter"/>
</dbReference>
<dbReference type="Pfam" id="PF07715">
    <property type="entry name" value="Plug"/>
    <property type="match status" value="1"/>
</dbReference>
<evidence type="ECO:0000259" key="13">
    <source>
        <dbReference type="Pfam" id="PF07715"/>
    </source>
</evidence>
<keyword evidence="8 14" id="KW-0675">Receptor</keyword>
<dbReference type="RefSeq" id="WP_157479513.1">
    <property type="nucleotide sequence ID" value="NZ_CP046566.1"/>
</dbReference>
<sequence>MRKVLPLVAVLIMVHAFTIAAIAQAVTIKGTVKDATTKGTISAVSVVIKGTSTGTYTDDNGNFTLTTSQSLPVTLEISAVNFATKTVTISTADGNVIELEQSSALGQEVVVSATRTPSRILESPVSIERVGNTAIRTAAAANYYDMISNLKGVDVVTSSLTFKTPATRGFNGSGNTRVNQMMDGMDNQAPGLNFSVGSVIGLTELDVDNFELLQGASSALYGPGGMNGTILINGKNPFKYQGLSFQIKTGLMHADKRQRPTSSYHNWAVRFGKKVSDKFAYKIGAEFIQAKDWLADDMRNYRRIGSTSGDLVDGTRSTDPNYDGVNVYGDETTTNLRSVLNAVGAQVPFWQGFINTLPANIPVSRTGYTEKEVTNPNTFNFKFSGALHYKIAKNVEAILAGHWGTGNSVYTGSQRYSLKDFKIGQYKLEFQGKNWFLRGFTTQENSGESYNLTVTTQLFNEAWKPSTTWYPEYAIAFMNAKLAGRPDLEAHNIARGVADAGRPVAGSTQFRNIFDQVRRKPIPQGGLFLDRSDLYMVEGQYNFADIIKFADIMIGGNWKQYVLNSQGTLFADKVGEPIKINEIGGYIQIAKSLFSEKLRLLASGRYDKNENFEGRFTPRVTALFKPAKNHNIRFSYQTAYRFPSTQQQLDQPQRW</sequence>
<evidence type="ECO:0000256" key="7">
    <source>
        <dbReference type="ARBA" id="ARBA00023136"/>
    </source>
</evidence>
<accession>A0A6I6GFF2</accession>
<protein>
    <submittedName>
        <fullName evidence="14">TonB-dependent receptor plug domain-containing protein</fullName>
    </submittedName>
</protein>
<evidence type="ECO:0000256" key="5">
    <source>
        <dbReference type="ARBA" id="ARBA00022729"/>
    </source>
</evidence>
<dbReference type="PANTHER" id="PTHR30069:SF29">
    <property type="entry name" value="HEMOGLOBIN AND HEMOGLOBIN-HAPTOGLOBIN-BINDING PROTEIN 1-RELATED"/>
    <property type="match status" value="1"/>
</dbReference>
<dbReference type="GO" id="GO:0044718">
    <property type="term" value="P:siderophore transmembrane transport"/>
    <property type="evidence" value="ECO:0007669"/>
    <property type="project" value="TreeGrafter"/>
</dbReference>
<gene>
    <name evidence="14" type="ORF">GLV81_14535</name>
</gene>
<evidence type="ECO:0000313" key="14">
    <source>
        <dbReference type="EMBL" id="QGW29160.1"/>
    </source>
</evidence>
<dbReference type="Gene3D" id="2.40.170.20">
    <property type="entry name" value="TonB-dependent receptor, beta-barrel domain"/>
    <property type="match status" value="1"/>
</dbReference>
<dbReference type="EMBL" id="CP046566">
    <property type="protein sequence ID" value="QGW29160.1"/>
    <property type="molecule type" value="Genomic_DNA"/>
</dbReference>
<dbReference type="PANTHER" id="PTHR30069">
    <property type="entry name" value="TONB-DEPENDENT OUTER MEMBRANE RECEPTOR"/>
    <property type="match status" value="1"/>
</dbReference>
<feature type="chain" id="PRO_5026356146" evidence="11">
    <location>
        <begin position="26"/>
        <end position="655"/>
    </location>
</feature>
<dbReference type="InterPro" id="IPR039426">
    <property type="entry name" value="TonB-dep_rcpt-like"/>
</dbReference>
<evidence type="ECO:0000256" key="4">
    <source>
        <dbReference type="ARBA" id="ARBA00022692"/>
    </source>
</evidence>
<dbReference type="Gene3D" id="2.60.40.1120">
    <property type="entry name" value="Carboxypeptidase-like, regulatory domain"/>
    <property type="match status" value="1"/>
</dbReference>
<reference evidence="14 15" key="1">
    <citation type="submission" date="2019-11" db="EMBL/GenBank/DDBJ databases">
        <authorList>
            <person name="Im W.T."/>
        </authorList>
    </citation>
    <scope>NUCLEOTIDE SEQUENCE [LARGE SCALE GENOMIC DNA]</scope>
    <source>
        <strain evidence="14 15">SB-02</strain>
    </source>
</reference>
<keyword evidence="5 11" id="KW-0732">Signal</keyword>
<evidence type="ECO:0000256" key="8">
    <source>
        <dbReference type="ARBA" id="ARBA00023170"/>
    </source>
</evidence>
<dbReference type="Gene3D" id="2.170.130.10">
    <property type="entry name" value="TonB-dependent receptor, plug domain"/>
    <property type="match status" value="1"/>
</dbReference>
<keyword evidence="2" id="KW-0813">Transport</keyword>
<dbReference type="SUPFAM" id="SSF49464">
    <property type="entry name" value="Carboxypeptidase regulatory domain-like"/>
    <property type="match status" value="1"/>
</dbReference>
<dbReference type="AlphaFoldDB" id="A0A6I6GFF2"/>
<dbReference type="InterPro" id="IPR008969">
    <property type="entry name" value="CarboxyPept-like_regulatory"/>
</dbReference>
<comment type="similarity">
    <text evidence="10">Belongs to the TonB-dependent receptor family.</text>
</comment>
<keyword evidence="3" id="KW-1134">Transmembrane beta strand</keyword>
<dbReference type="InterPro" id="IPR036942">
    <property type="entry name" value="Beta-barrel_TonB_sf"/>
</dbReference>
<name>A0A6I6GFF2_9BACT</name>
<evidence type="ECO:0000256" key="3">
    <source>
        <dbReference type="ARBA" id="ARBA00022452"/>
    </source>
</evidence>
<evidence type="ECO:0000256" key="2">
    <source>
        <dbReference type="ARBA" id="ARBA00022448"/>
    </source>
</evidence>
<dbReference type="InterPro" id="IPR012910">
    <property type="entry name" value="Plug_dom"/>
</dbReference>
<dbReference type="SUPFAM" id="SSF56935">
    <property type="entry name" value="Porins"/>
    <property type="match status" value="1"/>
</dbReference>
<dbReference type="KEGG" id="fls:GLV81_14535"/>
<evidence type="ECO:0000256" key="11">
    <source>
        <dbReference type="SAM" id="SignalP"/>
    </source>
</evidence>
<proteinExistence type="inferred from homology"/>
<comment type="subcellular location">
    <subcellularLocation>
        <location evidence="1">Cell outer membrane</location>
        <topology evidence="1">Multi-pass membrane protein</topology>
    </subcellularLocation>
</comment>
<keyword evidence="6 10" id="KW-0798">TonB box</keyword>
<evidence type="ECO:0000256" key="10">
    <source>
        <dbReference type="RuleBase" id="RU003357"/>
    </source>
</evidence>
<dbReference type="InterPro" id="IPR037066">
    <property type="entry name" value="Plug_dom_sf"/>
</dbReference>
<evidence type="ECO:0000259" key="12">
    <source>
        <dbReference type="Pfam" id="PF00593"/>
    </source>
</evidence>
<dbReference type="Pfam" id="PF13715">
    <property type="entry name" value="CarbopepD_reg_2"/>
    <property type="match status" value="1"/>
</dbReference>
<feature type="domain" description="TonB-dependent receptor-like beta-barrel" evidence="12">
    <location>
        <begin position="374"/>
        <end position="650"/>
    </location>
</feature>
<keyword evidence="4" id="KW-0812">Transmembrane</keyword>
<feature type="signal peptide" evidence="11">
    <location>
        <begin position="1"/>
        <end position="25"/>
    </location>
</feature>
<keyword evidence="15" id="KW-1185">Reference proteome</keyword>
<keyword evidence="7 10" id="KW-0472">Membrane</keyword>
<dbReference type="GO" id="GO:0009279">
    <property type="term" value="C:cell outer membrane"/>
    <property type="evidence" value="ECO:0007669"/>
    <property type="project" value="UniProtKB-SubCell"/>
</dbReference>
<dbReference type="Pfam" id="PF00593">
    <property type="entry name" value="TonB_dep_Rec_b-barrel"/>
    <property type="match status" value="1"/>
</dbReference>
<keyword evidence="9" id="KW-0998">Cell outer membrane</keyword>
<dbReference type="InterPro" id="IPR000531">
    <property type="entry name" value="Beta-barrel_TonB"/>
</dbReference>
<dbReference type="Proteomes" id="UP000426027">
    <property type="component" value="Chromosome"/>
</dbReference>
<evidence type="ECO:0000256" key="6">
    <source>
        <dbReference type="ARBA" id="ARBA00023077"/>
    </source>
</evidence>
<feature type="domain" description="TonB-dependent receptor plug" evidence="13">
    <location>
        <begin position="121"/>
        <end position="229"/>
    </location>
</feature>
<evidence type="ECO:0000256" key="9">
    <source>
        <dbReference type="ARBA" id="ARBA00023237"/>
    </source>
</evidence>
<organism evidence="14 15">
    <name type="scientific">Phnomibacter ginsenosidimutans</name>
    <dbReference type="NCBI Taxonomy" id="2676868"/>
    <lineage>
        <taxon>Bacteria</taxon>
        <taxon>Pseudomonadati</taxon>
        <taxon>Bacteroidota</taxon>
        <taxon>Chitinophagia</taxon>
        <taxon>Chitinophagales</taxon>
        <taxon>Chitinophagaceae</taxon>
        <taxon>Phnomibacter</taxon>
    </lineage>
</organism>